<dbReference type="InterPro" id="IPR015424">
    <property type="entry name" value="PyrdxlP-dep_Trfase"/>
</dbReference>
<keyword evidence="5 9" id="KW-0949">S-adenosyl-L-methionine</keyword>
<accession>A0A517ZKM5</accession>
<keyword evidence="7 9" id="KW-0663">Pyridoxal phosphate</keyword>
<dbReference type="InterPro" id="IPR049704">
    <property type="entry name" value="Aminotrans_3_PPA_site"/>
</dbReference>
<keyword evidence="3 9" id="KW-0032">Aminotransferase</keyword>
<feature type="binding site" evidence="9">
    <location>
        <begin position="334"/>
        <end position="335"/>
    </location>
    <ligand>
        <name>pyridoxal 5'-phosphate</name>
        <dbReference type="ChEBI" id="CHEBI:597326"/>
    </ligand>
</feature>
<feature type="binding site" evidence="9">
    <location>
        <position position="333"/>
    </location>
    <ligand>
        <name>substrate</name>
    </ligand>
</feature>
<dbReference type="CDD" id="cd00610">
    <property type="entry name" value="OAT_like"/>
    <property type="match status" value="1"/>
</dbReference>
<reference evidence="10 11" key="1">
    <citation type="submission" date="2019-02" db="EMBL/GenBank/DDBJ databases">
        <title>Deep-cultivation of Planctomycetes and their phenomic and genomic characterization uncovers novel biology.</title>
        <authorList>
            <person name="Wiegand S."/>
            <person name="Jogler M."/>
            <person name="Boedeker C."/>
            <person name="Pinto D."/>
            <person name="Vollmers J."/>
            <person name="Rivas-Marin E."/>
            <person name="Kohn T."/>
            <person name="Peeters S.H."/>
            <person name="Heuer A."/>
            <person name="Rast P."/>
            <person name="Oberbeckmann S."/>
            <person name="Bunk B."/>
            <person name="Jeske O."/>
            <person name="Meyerdierks A."/>
            <person name="Storesund J.E."/>
            <person name="Kallscheuer N."/>
            <person name="Luecker S."/>
            <person name="Lage O.M."/>
            <person name="Pohl T."/>
            <person name="Merkel B.J."/>
            <person name="Hornburger P."/>
            <person name="Mueller R.-W."/>
            <person name="Bruemmer F."/>
            <person name="Labrenz M."/>
            <person name="Spormann A.M."/>
            <person name="Op den Camp H."/>
            <person name="Overmann J."/>
            <person name="Amann R."/>
            <person name="Jetten M.S.M."/>
            <person name="Mascher T."/>
            <person name="Medema M.H."/>
            <person name="Devos D.P."/>
            <person name="Kaster A.-K."/>
            <person name="Ovreas L."/>
            <person name="Rohde M."/>
            <person name="Galperin M.Y."/>
            <person name="Jogler C."/>
        </authorList>
    </citation>
    <scope>NUCLEOTIDE SEQUENCE [LARGE SCALE GENOMIC DNA]</scope>
    <source>
        <strain evidence="10 11">Mal52</strain>
    </source>
</reference>
<dbReference type="UniPathway" id="UPA00078">
    <property type="reaction ID" value="UER00160"/>
</dbReference>
<evidence type="ECO:0000256" key="4">
    <source>
        <dbReference type="ARBA" id="ARBA00022679"/>
    </source>
</evidence>
<dbReference type="NCBIfam" id="TIGR00508">
    <property type="entry name" value="bioA"/>
    <property type="match status" value="1"/>
</dbReference>
<comment type="function">
    <text evidence="9">Catalyzes the transfer of the alpha-amino group from S-adenosyl-L-methionine (SAM) to 7-keto-8-aminopelargonic acid (KAPA) to form 7,8-diaminopelargonic acid (DAPA). It is the only aminotransferase known to utilize SAM as an amino donor.</text>
</comment>
<dbReference type="PANTHER" id="PTHR42684:SF17">
    <property type="entry name" value="ADENOSYLMETHIONINE-8-AMINO-7-OXONONANOATE AMINOTRANSFERASE"/>
    <property type="match status" value="1"/>
</dbReference>
<dbReference type="HAMAP" id="MF_00834">
    <property type="entry name" value="BioA"/>
    <property type="match status" value="1"/>
</dbReference>
<dbReference type="GO" id="GO:0005737">
    <property type="term" value="C:cytoplasm"/>
    <property type="evidence" value="ECO:0007669"/>
    <property type="project" value="UniProtKB-SubCell"/>
</dbReference>
<comment type="cofactor">
    <cofactor evidence="1 9">
        <name>pyridoxal 5'-phosphate</name>
        <dbReference type="ChEBI" id="CHEBI:597326"/>
    </cofactor>
</comment>
<keyword evidence="6 9" id="KW-0093">Biotin biosynthesis</keyword>
<keyword evidence="4 9" id="KW-0808">Transferase</keyword>
<dbReference type="InterPro" id="IPR005814">
    <property type="entry name" value="Aminotrans_3"/>
</dbReference>
<keyword evidence="11" id="KW-1185">Reference proteome</keyword>
<evidence type="ECO:0000256" key="8">
    <source>
        <dbReference type="ARBA" id="ARBA00048449"/>
    </source>
</evidence>
<dbReference type="FunFam" id="3.40.640.10:FF:000004">
    <property type="entry name" value="Acetylornithine aminotransferase"/>
    <property type="match status" value="1"/>
</dbReference>
<dbReference type="EC" id="2.6.1.62" evidence="9"/>
<evidence type="ECO:0000256" key="9">
    <source>
        <dbReference type="HAMAP-Rule" id="MF_00834"/>
    </source>
</evidence>
<evidence type="ECO:0000256" key="7">
    <source>
        <dbReference type="ARBA" id="ARBA00022898"/>
    </source>
</evidence>
<evidence type="ECO:0000256" key="6">
    <source>
        <dbReference type="ARBA" id="ARBA00022756"/>
    </source>
</evidence>
<dbReference type="Pfam" id="PF00202">
    <property type="entry name" value="Aminotran_3"/>
    <property type="match status" value="1"/>
</dbReference>
<protein>
    <recommendedName>
        <fullName evidence="9">Adenosylmethionine-8-amino-7-oxononanoate aminotransferase</fullName>
        <ecNumber evidence="9">2.6.1.62</ecNumber>
    </recommendedName>
    <alternativeName>
        <fullName evidence="9">7,8-diamino-pelargonic acid aminotransferase</fullName>
        <shortName evidence="9">DAPA AT</shortName>
        <shortName evidence="9">DAPA aminotransferase</shortName>
    </alternativeName>
    <alternativeName>
        <fullName evidence="9">7,8-diaminononanoate synthase</fullName>
        <shortName evidence="9">DANS</shortName>
    </alternativeName>
    <alternativeName>
        <fullName evidence="9">Diaminopelargonic acid synthase</fullName>
    </alternativeName>
</protein>
<dbReference type="InterPro" id="IPR015421">
    <property type="entry name" value="PyrdxlP-dep_Trfase_major"/>
</dbReference>
<proteinExistence type="inferred from homology"/>
<dbReference type="GO" id="GO:0009102">
    <property type="term" value="P:biotin biosynthetic process"/>
    <property type="evidence" value="ECO:0007669"/>
    <property type="project" value="UniProtKB-UniRule"/>
</dbReference>
<comment type="similarity">
    <text evidence="9">Belongs to the class-III pyridoxal-phosphate-dependent aminotransferase family. BioA subfamily.</text>
</comment>
<dbReference type="PROSITE" id="PS00600">
    <property type="entry name" value="AA_TRANSFER_CLASS_3"/>
    <property type="match status" value="1"/>
</dbReference>
<dbReference type="AlphaFoldDB" id="A0A517ZKM5"/>
<feature type="modified residue" description="N6-(pyridoxal phosphate)lysine" evidence="9">
    <location>
        <position position="299"/>
    </location>
</feature>
<dbReference type="EMBL" id="CP036276">
    <property type="protein sequence ID" value="QDU42973.1"/>
    <property type="molecule type" value="Genomic_DNA"/>
</dbReference>
<evidence type="ECO:0000256" key="1">
    <source>
        <dbReference type="ARBA" id="ARBA00001933"/>
    </source>
</evidence>
<feature type="binding site" evidence="9">
    <location>
        <position position="270"/>
    </location>
    <ligand>
        <name>pyridoxal 5'-phosphate</name>
        <dbReference type="ChEBI" id="CHEBI:597326"/>
    </ligand>
</feature>
<comment type="subunit">
    <text evidence="9">Homodimer.</text>
</comment>
<comment type="pathway">
    <text evidence="2 9">Cofactor biosynthesis; biotin biosynthesis; 7,8-diaminononanoate from 8-amino-7-oxononanoate (SAM route): step 1/1.</text>
</comment>
<feature type="site" description="Participates in the substrate recognition with KAPA and in a stacking interaction with the adenine ring of SAM" evidence="9">
    <location>
        <position position="48"/>
    </location>
</feature>
<comment type="subcellular location">
    <subcellularLocation>
        <location evidence="9">Cytoplasm</location>
    </subcellularLocation>
</comment>
<evidence type="ECO:0000313" key="10">
    <source>
        <dbReference type="EMBL" id="QDU42973.1"/>
    </source>
</evidence>
<keyword evidence="9" id="KW-0963">Cytoplasm</keyword>
<organism evidence="10 11">
    <name type="scientific">Symmachiella dynata</name>
    <dbReference type="NCBI Taxonomy" id="2527995"/>
    <lineage>
        <taxon>Bacteria</taxon>
        <taxon>Pseudomonadati</taxon>
        <taxon>Planctomycetota</taxon>
        <taxon>Planctomycetia</taxon>
        <taxon>Planctomycetales</taxon>
        <taxon>Planctomycetaceae</taxon>
        <taxon>Symmachiella</taxon>
    </lineage>
</organism>
<dbReference type="InterPro" id="IPR005815">
    <property type="entry name" value="BioA"/>
</dbReference>
<dbReference type="PIRSF" id="PIRSF000521">
    <property type="entry name" value="Transaminase_4ab_Lys_Orn"/>
    <property type="match status" value="1"/>
</dbReference>
<evidence type="ECO:0000256" key="5">
    <source>
        <dbReference type="ARBA" id="ARBA00022691"/>
    </source>
</evidence>
<comment type="catalytic activity">
    <reaction evidence="8 9">
        <text>(8S)-8-amino-7-oxononanoate + S-adenosyl-L-methionine = S-adenosyl-4-methylsulfanyl-2-oxobutanoate + (7R,8S)-7,8-diammoniononanoate</text>
        <dbReference type="Rhea" id="RHEA:16861"/>
        <dbReference type="ChEBI" id="CHEBI:16490"/>
        <dbReference type="ChEBI" id="CHEBI:59789"/>
        <dbReference type="ChEBI" id="CHEBI:149468"/>
        <dbReference type="ChEBI" id="CHEBI:149469"/>
        <dbReference type="EC" id="2.6.1.62"/>
    </reaction>
</comment>
<feature type="binding site" evidence="9">
    <location>
        <position position="417"/>
    </location>
    <ligand>
        <name>substrate</name>
    </ligand>
</feature>
<dbReference type="NCBIfam" id="NF004624">
    <property type="entry name" value="PRK05964.1"/>
    <property type="match status" value="1"/>
</dbReference>
<dbReference type="SUPFAM" id="SSF53383">
    <property type="entry name" value="PLP-dependent transferases"/>
    <property type="match status" value="1"/>
</dbReference>
<dbReference type="KEGG" id="sdyn:Mal52_14430"/>
<evidence type="ECO:0000313" key="11">
    <source>
        <dbReference type="Proteomes" id="UP000319383"/>
    </source>
</evidence>
<feature type="binding site" evidence="9">
    <location>
        <begin position="143"/>
        <end position="144"/>
    </location>
    <ligand>
        <name>pyridoxal 5'-phosphate</name>
        <dbReference type="ChEBI" id="CHEBI:597326"/>
    </ligand>
</feature>
<feature type="binding site" evidence="9">
    <location>
        <position position="176"/>
    </location>
    <ligand>
        <name>substrate</name>
    </ligand>
</feature>
<feature type="binding site" evidence="9">
    <location>
        <position position="299"/>
    </location>
    <ligand>
        <name>substrate</name>
    </ligand>
</feature>
<dbReference type="GO" id="GO:0030170">
    <property type="term" value="F:pyridoxal phosphate binding"/>
    <property type="evidence" value="ECO:0007669"/>
    <property type="project" value="UniProtKB-UniRule"/>
</dbReference>
<feature type="binding site" evidence="9">
    <location>
        <position position="83"/>
    </location>
    <ligand>
        <name>substrate</name>
    </ligand>
</feature>
<gene>
    <name evidence="9 10" type="primary">bioA</name>
    <name evidence="10" type="ORF">Mal52_14430</name>
</gene>
<dbReference type="PANTHER" id="PTHR42684">
    <property type="entry name" value="ADENOSYLMETHIONINE-8-AMINO-7-OXONONANOATE AMINOTRANSFERASE"/>
    <property type="match status" value="1"/>
</dbReference>
<name>A0A517ZKM5_9PLAN</name>
<dbReference type="Proteomes" id="UP000319383">
    <property type="component" value="Chromosome"/>
</dbReference>
<sequence length="455" mass="50323">MRELIARQLSRCRMRMHPLPTKHVQQNTPIMPTPAWQHTGYQHIWMPYTQMQTAPLPVPVVGTDGVRLILADGRRVIDGLASWWSACHGYRHPHIEAAVERQLKTMPHVMFGGINHEPALRLAQRLAALLPGDLNRVFFSESGSVSVEVAMKMAAQYWLNRGVRGRTKFVSFLHAYHGDTITAMSVCDPVNGMHAHFRGFLPEQFNTDLPVDEESTAALDRLLGEHRDEIAAVILEPIVQGAGGMRFHPPETVTTIRRLCDAHDMLLIADEIATGFARTGTMFACEQADVVPDIMCVSKALTGGTMPMAATAATDRVFEAFLSDDPAHALMHGPTFMANPLACAAAHASLDLFEREPRLEQARAIETAIAEQLAPCRELPGVVDIRAKGAIGVIQVDQLRHVGWLRERFLEEGVWIRPFGDAIYITPSLVISPEDLSTLCAAMVMVVTQWSELGE</sequence>
<dbReference type="Gene3D" id="3.40.640.10">
    <property type="entry name" value="Type I PLP-dependent aspartate aminotransferase-like (Major domain)"/>
    <property type="match status" value="1"/>
</dbReference>
<dbReference type="InterPro" id="IPR015422">
    <property type="entry name" value="PyrdxlP-dep_Trfase_small"/>
</dbReference>
<dbReference type="Gene3D" id="3.90.1150.10">
    <property type="entry name" value="Aspartate Aminotransferase, domain 1"/>
    <property type="match status" value="1"/>
</dbReference>
<dbReference type="GO" id="GO:0004015">
    <property type="term" value="F:adenosylmethionine-8-amino-7-oxononanoate transaminase activity"/>
    <property type="evidence" value="ECO:0007669"/>
    <property type="project" value="UniProtKB-UniRule"/>
</dbReference>
<evidence type="ECO:0000256" key="2">
    <source>
        <dbReference type="ARBA" id="ARBA00005063"/>
    </source>
</evidence>
<evidence type="ECO:0000256" key="3">
    <source>
        <dbReference type="ARBA" id="ARBA00022576"/>
    </source>
</evidence>